<dbReference type="EC" id="2.4.-.-" evidence="5"/>
<proteinExistence type="predicted"/>
<dbReference type="PANTHER" id="PTHR46401">
    <property type="entry name" value="GLYCOSYLTRANSFERASE WBBK-RELATED"/>
    <property type="match status" value="1"/>
</dbReference>
<protein>
    <submittedName>
        <fullName evidence="5">Glycosyltransferase, group 1 family protein</fullName>
        <ecNumber evidence="5">2.4.-.-</ecNumber>
    </submittedName>
</protein>
<dbReference type="GO" id="GO:0009103">
    <property type="term" value="P:lipopolysaccharide biosynthetic process"/>
    <property type="evidence" value="ECO:0007669"/>
    <property type="project" value="TreeGrafter"/>
</dbReference>
<comment type="caution">
    <text evidence="5">The sequence shown here is derived from an EMBL/GenBank/DDBJ whole genome shotgun (WGS) entry which is preliminary data.</text>
</comment>
<keyword evidence="1 5" id="KW-0328">Glycosyltransferase</keyword>
<reference evidence="5 6" key="1">
    <citation type="submission" date="2009-06" db="EMBL/GenBank/DDBJ databases">
        <authorList>
            <person name="Dodson R."/>
            <person name="Sebastian Y."/>
            <person name="Madupu R."/>
            <person name="Durkin A.S."/>
            <person name="Torralba M."/>
            <person name="Methe B."/>
            <person name="Sutton G.G."/>
            <person name="Strausberg R.L."/>
            <person name="Nelson K.E."/>
        </authorList>
    </citation>
    <scope>NUCLEOTIDE SEQUENCE [LARGE SCALE GENOMIC DNA]</scope>
    <source>
        <strain evidence="5 6">SK141</strain>
    </source>
</reference>
<dbReference type="EMBL" id="ACVP01000020">
    <property type="protein sequence ID" value="EET77398.1"/>
    <property type="molecule type" value="Genomic_DNA"/>
</dbReference>
<feature type="domain" description="Glycosyltransferase subfamily 4-like N-terminal" evidence="4">
    <location>
        <begin position="139"/>
        <end position="314"/>
    </location>
</feature>
<dbReference type="Gene3D" id="3.40.50.2000">
    <property type="entry name" value="Glycogen Phosphorylase B"/>
    <property type="match status" value="2"/>
</dbReference>
<keyword evidence="2 5" id="KW-0808">Transferase</keyword>
<dbReference type="InterPro" id="IPR001296">
    <property type="entry name" value="Glyco_trans_1"/>
</dbReference>
<evidence type="ECO:0000313" key="6">
    <source>
        <dbReference type="Proteomes" id="UP000004384"/>
    </source>
</evidence>
<dbReference type="AlphaFoldDB" id="C6R9P1"/>
<sequence>MKKALRWLNYSAVVIPFAVEKFLLEPEHFIHQAKQRFLGYQAVQQSKFSAFDIFGSSKLVDGKALYLLVETGNYQEFESAYSRLSLVKKFLHSHKLFFVRTKRKQFDFKIHKGVDRVSCGRDINLLYFVNNSSPYTQSGYTVRTAALVDSLRGRVNALSVVSRLGYPLVIGKVPESHNSVPYQALLIPKIWPFGEQKKYDLAKKMLLEICRKQDIAVIQTTSDFKNAALISDVANELGVPWIYEMRGEPHNTWLSKFPASLASEAKRSFYYRESQGRELEAAKKASAVVVLSKLSQEKLIQSGISESKVTVVPNAVDRHMKLDPRSAFAIRRKLGFQNKKIIGTISSLVSYEGLETLIRAVQFLDDDIQLVLVGDGEDRRRLFTLCKSLGVSDRVYFAGKQPANEIQGWYSIFDVFVVPRTDSTVTRNVTPIKILNALALGTPVVCSDLPALREVTGGFAMFVPPDSPTDLAVGIREAIKDPAALAAEKFWLEENTWEANSRKLAMLYRELTTES</sequence>
<evidence type="ECO:0000259" key="3">
    <source>
        <dbReference type="Pfam" id="PF00534"/>
    </source>
</evidence>
<accession>C6R9P1</accession>
<organism evidence="5 6">
    <name type="scientific">Corynebacterium tuberculostearicum SK141</name>
    <dbReference type="NCBI Taxonomy" id="553206"/>
    <lineage>
        <taxon>Bacteria</taxon>
        <taxon>Bacillati</taxon>
        <taxon>Actinomycetota</taxon>
        <taxon>Actinomycetes</taxon>
        <taxon>Mycobacteriales</taxon>
        <taxon>Corynebacteriaceae</taxon>
        <taxon>Corynebacterium</taxon>
    </lineage>
</organism>
<feature type="domain" description="Glycosyl transferase family 1" evidence="3">
    <location>
        <begin position="329"/>
        <end position="483"/>
    </location>
</feature>
<gene>
    <name evidence="5" type="ORF">CORTU0001_0608</name>
</gene>
<name>C6R9P1_9CORY</name>
<evidence type="ECO:0000256" key="2">
    <source>
        <dbReference type="ARBA" id="ARBA00022679"/>
    </source>
</evidence>
<evidence type="ECO:0000256" key="1">
    <source>
        <dbReference type="ARBA" id="ARBA00022676"/>
    </source>
</evidence>
<dbReference type="RefSeq" id="WP_005328227.1">
    <property type="nucleotide sequence ID" value="NZ_ACVP01000020.1"/>
</dbReference>
<dbReference type="PANTHER" id="PTHR46401:SF2">
    <property type="entry name" value="GLYCOSYLTRANSFERASE WBBK-RELATED"/>
    <property type="match status" value="1"/>
</dbReference>
<dbReference type="Pfam" id="PF13579">
    <property type="entry name" value="Glyco_trans_4_4"/>
    <property type="match status" value="1"/>
</dbReference>
<dbReference type="SUPFAM" id="SSF53756">
    <property type="entry name" value="UDP-Glycosyltransferase/glycogen phosphorylase"/>
    <property type="match status" value="1"/>
</dbReference>
<dbReference type="Proteomes" id="UP000004384">
    <property type="component" value="Unassembled WGS sequence"/>
</dbReference>
<dbReference type="GO" id="GO:0016757">
    <property type="term" value="F:glycosyltransferase activity"/>
    <property type="evidence" value="ECO:0007669"/>
    <property type="project" value="UniProtKB-KW"/>
</dbReference>
<evidence type="ECO:0000259" key="4">
    <source>
        <dbReference type="Pfam" id="PF13579"/>
    </source>
</evidence>
<dbReference type="Pfam" id="PF00534">
    <property type="entry name" value="Glycos_transf_1"/>
    <property type="match status" value="1"/>
</dbReference>
<dbReference type="InterPro" id="IPR028098">
    <property type="entry name" value="Glyco_trans_4-like_N"/>
</dbReference>
<dbReference type="CDD" id="cd03801">
    <property type="entry name" value="GT4_PimA-like"/>
    <property type="match status" value="1"/>
</dbReference>
<evidence type="ECO:0000313" key="5">
    <source>
        <dbReference type="EMBL" id="EET77398.1"/>
    </source>
</evidence>